<gene>
    <name evidence="1" type="primary">rps9</name>
    <name evidence="1" type="ORF">EPI10_020588</name>
</gene>
<organism evidence="1 2">
    <name type="scientific">Gossypium australe</name>
    <dbReference type="NCBI Taxonomy" id="47621"/>
    <lineage>
        <taxon>Eukaryota</taxon>
        <taxon>Viridiplantae</taxon>
        <taxon>Streptophyta</taxon>
        <taxon>Embryophyta</taxon>
        <taxon>Tracheophyta</taxon>
        <taxon>Spermatophyta</taxon>
        <taxon>Magnoliopsida</taxon>
        <taxon>eudicotyledons</taxon>
        <taxon>Gunneridae</taxon>
        <taxon>Pentapetalae</taxon>
        <taxon>rosids</taxon>
        <taxon>malvids</taxon>
        <taxon>Malvales</taxon>
        <taxon>Malvaceae</taxon>
        <taxon>Malvoideae</taxon>
        <taxon>Gossypium</taxon>
    </lineage>
</organism>
<comment type="caution">
    <text evidence="1">The sequence shown here is derived from an EMBL/GenBank/DDBJ whole genome shotgun (WGS) entry which is preliminary data.</text>
</comment>
<proteinExistence type="predicted"/>
<reference evidence="1" key="1">
    <citation type="submission" date="2019-08" db="EMBL/GenBank/DDBJ databases">
        <authorList>
            <person name="Liu F."/>
        </authorList>
    </citation>
    <scope>NUCLEOTIDE SEQUENCE [LARGE SCALE GENOMIC DNA]</scope>
    <source>
        <strain evidence="1">PA1801</strain>
        <tissue evidence="1">Leaf</tissue>
    </source>
</reference>
<accession>A0A5B6WEQ7</accession>
<keyword evidence="2" id="KW-1185">Reference proteome</keyword>
<dbReference type="OrthoDB" id="1697570at2759"/>
<dbReference type="AlphaFoldDB" id="A0A5B6WEQ7"/>
<protein>
    <submittedName>
        <fullName evidence="1">40S ribosomal S9-2-like protein</fullName>
    </submittedName>
</protein>
<evidence type="ECO:0000313" key="1">
    <source>
        <dbReference type="EMBL" id="KAA3480130.1"/>
    </source>
</evidence>
<name>A0A5B6WEQ7_9ROSI</name>
<sequence>MRLARCLKICDPTSHADSISIPKTVRETLSHLDWRDVMIEEMTTLDGNDTWELVNLLTRKKVMVKVNPDGFVAKLKAHLVGKGYAQTYEVNYSDTFSSG</sequence>
<dbReference type="Proteomes" id="UP000325315">
    <property type="component" value="Unassembled WGS sequence"/>
</dbReference>
<evidence type="ECO:0000313" key="2">
    <source>
        <dbReference type="Proteomes" id="UP000325315"/>
    </source>
</evidence>
<dbReference type="EMBL" id="SMMG02000003">
    <property type="protein sequence ID" value="KAA3480130.1"/>
    <property type="molecule type" value="Genomic_DNA"/>
</dbReference>